<evidence type="ECO:0000256" key="7">
    <source>
        <dbReference type="SAM" id="SignalP"/>
    </source>
</evidence>
<dbReference type="AlphaFoldDB" id="A0A1D1ZN32"/>
<dbReference type="GO" id="GO:0004499">
    <property type="term" value="F:N,N-dimethylaniline monooxygenase activity"/>
    <property type="evidence" value="ECO:0007669"/>
    <property type="project" value="InterPro"/>
</dbReference>
<dbReference type="PRINTS" id="PR00370">
    <property type="entry name" value="FMOXYGENASE"/>
</dbReference>
<evidence type="ECO:0008006" key="9">
    <source>
        <dbReference type="Google" id="ProtNLM"/>
    </source>
</evidence>
<evidence type="ECO:0000256" key="3">
    <source>
        <dbReference type="ARBA" id="ARBA00022827"/>
    </source>
</evidence>
<dbReference type="GO" id="GO:0050661">
    <property type="term" value="F:NADP binding"/>
    <property type="evidence" value="ECO:0007669"/>
    <property type="project" value="InterPro"/>
</dbReference>
<dbReference type="InterPro" id="IPR000960">
    <property type="entry name" value="Flavin_mOase"/>
</dbReference>
<gene>
    <name evidence="8" type="ORF">g.47370</name>
</gene>
<dbReference type="Gene3D" id="3.50.50.60">
    <property type="entry name" value="FAD/NAD(P)-binding domain"/>
    <property type="match status" value="2"/>
</dbReference>
<keyword evidence="2" id="KW-0285">Flavoprotein</keyword>
<evidence type="ECO:0000313" key="8">
    <source>
        <dbReference type="EMBL" id="JAT68386.1"/>
    </source>
</evidence>
<name>A0A1D1ZN32_AUXPR</name>
<proteinExistence type="inferred from homology"/>
<dbReference type="GO" id="GO:0050660">
    <property type="term" value="F:flavin adenine dinucleotide binding"/>
    <property type="evidence" value="ECO:0007669"/>
    <property type="project" value="InterPro"/>
</dbReference>
<dbReference type="InterPro" id="IPR020946">
    <property type="entry name" value="Flavin_mOase-like"/>
</dbReference>
<evidence type="ECO:0000256" key="2">
    <source>
        <dbReference type="ARBA" id="ARBA00022630"/>
    </source>
</evidence>
<evidence type="ECO:0000256" key="4">
    <source>
        <dbReference type="ARBA" id="ARBA00022857"/>
    </source>
</evidence>
<feature type="chain" id="PRO_5008901112" description="Flavin-containing monooxygenase" evidence="7">
    <location>
        <begin position="22"/>
        <end position="557"/>
    </location>
</feature>
<organism evidence="8">
    <name type="scientific">Auxenochlorella protothecoides</name>
    <name type="common">Green microalga</name>
    <name type="synonym">Chlorella protothecoides</name>
    <dbReference type="NCBI Taxonomy" id="3075"/>
    <lineage>
        <taxon>Eukaryota</taxon>
        <taxon>Viridiplantae</taxon>
        <taxon>Chlorophyta</taxon>
        <taxon>core chlorophytes</taxon>
        <taxon>Trebouxiophyceae</taxon>
        <taxon>Chlorellales</taxon>
        <taxon>Chlorellaceae</taxon>
        <taxon>Auxenochlorella</taxon>
    </lineage>
</organism>
<accession>A0A1D1ZN32</accession>
<keyword evidence="4" id="KW-0521">NADP</keyword>
<evidence type="ECO:0000256" key="5">
    <source>
        <dbReference type="ARBA" id="ARBA00023002"/>
    </source>
</evidence>
<dbReference type="PANTHER" id="PTHR23023">
    <property type="entry name" value="DIMETHYLANILINE MONOOXYGENASE"/>
    <property type="match status" value="1"/>
</dbReference>
<dbReference type="Pfam" id="PF00743">
    <property type="entry name" value="FMO-like"/>
    <property type="match status" value="2"/>
</dbReference>
<feature type="region of interest" description="Disordered" evidence="6">
    <location>
        <begin position="322"/>
        <end position="342"/>
    </location>
</feature>
<sequence>PMPTALLMHSGILYAVRCILALPNCRWSPRQTPLARKVHTRKQDSGYPGRQTPLARARSTSLPASLLPPMSLSVAVIGTGAGGLVTLRELLKEGHQATAFEQAEDVGGVWVYTEETETDPLGRDTGRRQVHSSMYAGLRTNLPREVMGFGHYPFTTTFPGSADPRQFPTHDEVRRYLAAYAAEFGLEPHIRFDSRVTQVRQEEASTGEAGAPPRWRVSTASSKSQAGAGVAKQEERQETFDAVVVCSGHFSQPKVPQLPGVESFPGQLFHSHNYRHASDFAGQRVVLLGAAASGSDIALELLGTAKWVYLSARSFSNPLTGEPQAAAVHSDDEAEHASTGAAQRHVTKVSCISALHPDGSVELADGTLLPNIDTVLLCTGYSYTYPFLEPGHVTVDDVRVRPLYKHLFPPADAPRLSFVGLCFKIAPFIQSELQARWIARSLSGRARALPSVEEMERDVQAFDAALEAEGIPPRFTHRCQGEYQWKLNRSYSEAAQGPIVGSWREEVFNATGKLRTDFPETYRNVGVGGGDKWALAAAAEAQALSEWEEGGRKPLGE</sequence>
<keyword evidence="5" id="KW-0560">Oxidoreductase</keyword>
<evidence type="ECO:0000256" key="6">
    <source>
        <dbReference type="SAM" id="MobiDB-lite"/>
    </source>
</evidence>
<comment type="similarity">
    <text evidence="1">Belongs to the FMO family.</text>
</comment>
<feature type="region of interest" description="Disordered" evidence="6">
    <location>
        <begin position="33"/>
        <end position="55"/>
    </location>
</feature>
<dbReference type="InterPro" id="IPR036188">
    <property type="entry name" value="FAD/NAD-bd_sf"/>
</dbReference>
<dbReference type="SUPFAM" id="SSF51905">
    <property type="entry name" value="FAD/NAD(P)-binding domain"/>
    <property type="match status" value="2"/>
</dbReference>
<dbReference type="EMBL" id="GDKF01010236">
    <property type="protein sequence ID" value="JAT68386.1"/>
    <property type="molecule type" value="Transcribed_RNA"/>
</dbReference>
<protein>
    <recommendedName>
        <fullName evidence="9">Flavin-containing monooxygenase</fullName>
    </recommendedName>
</protein>
<feature type="non-terminal residue" evidence="8">
    <location>
        <position position="1"/>
    </location>
</feature>
<evidence type="ECO:0000256" key="1">
    <source>
        <dbReference type="ARBA" id="ARBA00009183"/>
    </source>
</evidence>
<keyword evidence="3" id="KW-0274">FAD</keyword>
<keyword evidence="7" id="KW-0732">Signal</keyword>
<dbReference type="InterPro" id="IPR050346">
    <property type="entry name" value="FMO-like"/>
</dbReference>
<feature type="signal peptide" evidence="7">
    <location>
        <begin position="1"/>
        <end position="21"/>
    </location>
</feature>
<reference evidence="8" key="1">
    <citation type="submission" date="2015-08" db="EMBL/GenBank/DDBJ databases">
        <authorList>
            <person name="Babu N.S."/>
            <person name="Beckwith C.J."/>
            <person name="Beseler K.G."/>
            <person name="Brison A."/>
            <person name="Carone J.V."/>
            <person name="Caskin T.P."/>
            <person name="Diamond M."/>
            <person name="Durham M.E."/>
            <person name="Foxe J.M."/>
            <person name="Go M."/>
            <person name="Henderson B.A."/>
            <person name="Jones I.B."/>
            <person name="McGettigan J.A."/>
            <person name="Micheletti S.J."/>
            <person name="Nasrallah M.E."/>
            <person name="Ortiz D."/>
            <person name="Piller C.R."/>
            <person name="Privatt S.R."/>
            <person name="Schneider S.L."/>
            <person name="Sharp S."/>
            <person name="Smith T.C."/>
            <person name="Stanton J.D."/>
            <person name="Ullery H.E."/>
            <person name="Wilson R.J."/>
            <person name="Serrano M.G."/>
            <person name="Buck G."/>
            <person name="Lee V."/>
            <person name="Wang Y."/>
            <person name="Carvalho R."/>
            <person name="Voegtly L."/>
            <person name="Shi R."/>
            <person name="Duckworth R."/>
            <person name="Johnson A."/>
            <person name="Loviza R."/>
            <person name="Walstead R."/>
            <person name="Shah Z."/>
            <person name="Kiflezghi M."/>
            <person name="Wade K."/>
            <person name="Ball S.L."/>
            <person name="Bradley K.W."/>
            <person name="Asai D.J."/>
            <person name="Bowman C.A."/>
            <person name="Russell D.A."/>
            <person name="Pope W.H."/>
            <person name="Jacobs-Sera D."/>
            <person name="Hendrix R.W."/>
            <person name="Hatfull G.F."/>
        </authorList>
    </citation>
    <scope>NUCLEOTIDE SEQUENCE</scope>
</reference>